<feature type="compositionally biased region" description="Polar residues" evidence="1">
    <location>
        <begin position="180"/>
        <end position="189"/>
    </location>
</feature>
<feature type="compositionally biased region" description="Acidic residues" evidence="1">
    <location>
        <begin position="112"/>
        <end position="124"/>
    </location>
</feature>
<feature type="compositionally biased region" description="Gly residues" evidence="1">
    <location>
        <begin position="416"/>
        <end position="428"/>
    </location>
</feature>
<dbReference type="Proteomes" id="UP000800097">
    <property type="component" value="Unassembled WGS sequence"/>
</dbReference>
<dbReference type="AlphaFoldDB" id="A0A6A6J4Z0"/>
<feature type="region of interest" description="Disordered" evidence="1">
    <location>
        <begin position="112"/>
        <end position="251"/>
    </location>
</feature>
<feature type="compositionally biased region" description="Low complexity" evidence="1">
    <location>
        <begin position="532"/>
        <end position="551"/>
    </location>
</feature>
<feature type="compositionally biased region" description="Basic and acidic residues" evidence="1">
    <location>
        <begin position="166"/>
        <end position="179"/>
    </location>
</feature>
<evidence type="ECO:0000313" key="3">
    <source>
        <dbReference type="Proteomes" id="UP000800097"/>
    </source>
</evidence>
<keyword evidence="3" id="KW-1185">Reference proteome</keyword>
<feature type="compositionally biased region" description="Low complexity" evidence="1">
    <location>
        <begin position="231"/>
        <end position="250"/>
    </location>
</feature>
<feature type="region of interest" description="Disordered" evidence="1">
    <location>
        <begin position="406"/>
        <end position="627"/>
    </location>
</feature>
<feature type="compositionally biased region" description="Polar residues" evidence="1">
    <location>
        <begin position="604"/>
        <end position="613"/>
    </location>
</feature>
<sequence>MTSRYRYTPRPPHVAPSDVSEEYSSDYSSDAGEHQPGAEPNNRRLRQAIHYLEVDGGIDSDQLYKERLYKIDSEILEKFLDEGYAFDEGLYARLEELMEQKLNAIEEAEAVAREEDEYEQEQEMEEVRSPRALHRGLERSTSFTEAGPSKLPALRISGAQSISKGKGKEKADVGQERSTPRSAGSTASQVACEGPGKGKGKAVTQSPRTPSTPRATGLRPEVSRQTKSIPTTAKTAAAGTKKAANRAGTGDAPVREIQWRYGGPRNDPEIYHRNAPDSLPFGETLAFQEYESLMIDYDLAQGPMREGPVETHVDFDVVRQSMGSKATPYDSGSRFKLIDDDEAVRAVRSGLDIEDGQRVGHAGGGKGNLLEQVVGEFNSGDMEHQEEKDYVPRVFLEEVRFPREIAPRRTFSRRGSTGGQRTGAGGASGSSTTRLHRPITTTAASGSGTGTRPRGARATQAAGAGAGPSSRGKVAAAAQSTTKPARRHAVPISSSSPRTSSSNVGVSIPVTPPPPRRAGAGAAGSKRKADDAVSTSAPASASASASVSRSATSDRRPAKKVAFARSRLEEEEEEAERGDGSPQETRPAKKQKQGRTTTTKTKTSPHLSRQSEAGQRGRTRSGLRFKR</sequence>
<organism evidence="2 3">
    <name type="scientific">Westerdykella ornata</name>
    <dbReference type="NCBI Taxonomy" id="318751"/>
    <lineage>
        <taxon>Eukaryota</taxon>
        <taxon>Fungi</taxon>
        <taxon>Dikarya</taxon>
        <taxon>Ascomycota</taxon>
        <taxon>Pezizomycotina</taxon>
        <taxon>Dothideomycetes</taxon>
        <taxon>Pleosporomycetidae</taxon>
        <taxon>Pleosporales</taxon>
        <taxon>Sporormiaceae</taxon>
        <taxon>Westerdykella</taxon>
    </lineage>
</organism>
<feature type="compositionally biased region" description="Basic residues" evidence="1">
    <location>
        <begin position="617"/>
        <end position="627"/>
    </location>
</feature>
<dbReference type="RefSeq" id="XP_033649189.1">
    <property type="nucleotide sequence ID" value="XM_033800025.1"/>
</dbReference>
<accession>A0A6A6J4Z0</accession>
<name>A0A6A6J4Z0_WESOR</name>
<gene>
    <name evidence="2" type="ORF">EI97DRAFT_446404</name>
</gene>
<evidence type="ECO:0000313" key="2">
    <source>
        <dbReference type="EMBL" id="KAF2271650.1"/>
    </source>
</evidence>
<protein>
    <submittedName>
        <fullName evidence="2">Uncharacterized protein</fullName>
    </submittedName>
</protein>
<evidence type="ECO:0000256" key="1">
    <source>
        <dbReference type="SAM" id="MobiDB-lite"/>
    </source>
</evidence>
<proteinExistence type="predicted"/>
<reference evidence="2" key="1">
    <citation type="journal article" date="2020" name="Stud. Mycol.">
        <title>101 Dothideomycetes genomes: a test case for predicting lifestyles and emergence of pathogens.</title>
        <authorList>
            <person name="Haridas S."/>
            <person name="Albert R."/>
            <person name="Binder M."/>
            <person name="Bloem J."/>
            <person name="Labutti K."/>
            <person name="Salamov A."/>
            <person name="Andreopoulos B."/>
            <person name="Baker S."/>
            <person name="Barry K."/>
            <person name="Bills G."/>
            <person name="Bluhm B."/>
            <person name="Cannon C."/>
            <person name="Castanera R."/>
            <person name="Culley D."/>
            <person name="Daum C."/>
            <person name="Ezra D."/>
            <person name="Gonzalez J."/>
            <person name="Henrissat B."/>
            <person name="Kuo A."/>
            <person name="Liang C."/>
            <person name="Lipzen A."/>
            <person name="Lutzoni F."/>
            <person name="Magnuson J."/>
            <person name="Mondo S."/>
            <person name="Nolan M."/>
            <person name="Ohm R."/>
            <person name="Pangilinan J."/>
            <person name="Park H.-J."/>
            <person name="Ramirez L."/>
            <person name="Alfaro M."/>
            <person name="Sun H."/>
            <person name="Tritt A."/>
            <person name="Yoshinaga Y."/>
            <person name="Zwiers L.-H."/>
            <person name="Turgeon B."/>
            <person name="Goodwin S."/>
            <person name="Spatafora J."/>
            <person name="Crous P."/>
            <person name="Grigoriev I."/>
        </authorList>
    </citation>
    <scope>NUCLEOTIDE SEQUENCE</scope>
    <source>
        <strain evidence="2">CBS 379.55</strain>
    </source>
</reference>
<dbReference type="EMBL" id="ML986535">
    <property type="protein sequence ID" value="KAF2271650.1"/>
    <property type="molecule type" value="Genomic_DNA"/>
</dbReference>
<dbReference type="OrthoDB" id="3779124at2759"/>
<feature type="compositionally biased region" description="Low complexity" evidence="1">
    <location>
        <begin position="493"/>
        <end position="502"/>
    </location>
</feature>
<dbReference type="GeneID" id="54553200"/>
<feature type="compositionally biased region" description="Polar residues" evidence="1">
    <location>
        <begin position="203"/>
        <end position="214"/>
    </location>
</feature>
<feature type="compositionally biased region" description="Low complexity" evidence="1">
    <location>
        <begin position="440"/>
        <end position="472"/>
    </location>
</feature>
<feature type="region of interest" description="Disordered" evidence="1">
    <location>
        <begin position="1"/>
        <end position="44"/>
    </location>
</feature>